<dbReference type="PANTHER" id="PTHR31197:SF6">
    <property type="entry name" value="OS09G0451800 PROTEIN"/>
    <property type="match status" value="1"/>
</dbReference>
<evidence type="ECO:0000313" key="3">
    <source>
        <dbReference type="Proteomes" id="UP000729402"/>
    </source>
</evidence>
<gene>
    <name evidence="2" type="ORF">GUJ93_ZPchr0002g24669</name>
</gene>
<reference evidence="2" key="1">
    <citation type="journal article" date="2021" name="bioRxiv">
        <title>Whole Genome Assembly and Annotation of Northern Wild Rice, Zizania palustris L., Supports a Whole Genome Duplication in the Zizania Genus.</title>
        <authorList>
            <person name="Haas M."/>
            <person name="Kono T."/>
            <person name="Macchietto M."/>
            <person name="Millas R."/>
            <person name="McGilp L."/>
            <person name="Shao M."/>
            <person name="Duquette J."/>
            <person name="Hirsch C.N."/>
            <person name="Kimball J."/>
        </authorList>
    </citation>
    <scope>NUCLEOTIDE SEQUENCE</scope>
    <source>
        <tissue evidence="2">Fresh leaf tissue</tissue>
    </source>
</reference>
<evidence type="ECO:0000256" key="1">
    <source>
        <dbReference type="SAM" id="MobiDB-lite"/>
    </source>
</evidence>
<dbReference type="PANTHER" id="PTHR31197">
    <property type="entry name" value="OS01G0612600 PROTEIN"/>
    <property type="match status" value="1"/>
</dbReference>
<sequence length="180" mass="19545">MAAHIASREPPPNRQPIQTTAATSGDSAAEAGARSPEPGGRGLETPPAARALRPKDPSSLGGSLSSPSQPLRSCGHRLASPPRGNESPVVVDITKMTKSTRRKKYSSRQLRPSHYQRPFSHCNFKRVANLESTLEATEKYLWRDAICPVCLECPHNAVLLLCLSHDKDGGVFCFEVGYEI</sequence>
<keyword evidence="3" id="KW-1185">Reference proteome</keyword>
<dbReference type="Pfam" id="PF07800">
    <property type="entry name" value="DUF1644"/>
    <property type="match status" value="1"/>
</dbReference>
<comment type="caution">
    <text evidence="2">The sequence shown here is derived from an EMBL/GenBank/DDBJ whole genome shotgun (WGS) entry which is preliminary data.</text>
</comment>
<feature type="region of interest" description="Disordered" evidence="1">
    <location>
        <begin position="1"/>
        <end position="88"/>
    </location>
</feature>
<evidence type="ECO:0000313" key="2">
    <source>
        <dbReference type="EMBL" id="KAG8056946.1"/>
    </source>
</evidence>
<name>A0A8J5SFM7_ZIZPA</name>
<organism evidence="2 3">
    <name type="scientific">Zizania palustris</name>
    <name type="common">Northern wild rice</name>
    <dbReference type="NCBI Taxonomy" id="103762"/>
    <lineage>
        <taxon>Eukaryota</taxon>
        <taxon>Viridiplantae</taxon>
        <taxon>Streptophyta</taxon>
        <taxon>Embryophyta</taxon>
        <taxon>Tracheophyta</taxon>
        <taxon>Spermatophyta</taxon>
        <taxon>Magnoliopsida</taxon>
        <taxon>Liliopsida</taxon>
        <taxon>Poales</taxon>
        <taxon>Poaceae</taxon>
        <taxon>BOP clade</taxon>
        <taxon>Oryzoideae</taxon>
        <taxon>Oryzeae</taxon>
        <taxon>Zizaniinae</taxon>
        <taxon>Zizania</taxon>
    </lineage>
</organism>
<protein>
    <submittedName>
        <fullName evidence="2">Uncharacterized protein</fullName>
    </submittedName>
</protein>
<proteinExistence type="predicted"/>
<accession>A0A8J5SFM7</accession>
<feature type="compositionally biased region" description="Low complexity" evidence="1">
    <location>
        <begin position="57"/>
        <end position="68"/>
    </location>
</feature>
<dbReference type="EMBL" id="JAAALK010000287">
    <property type="protein sequence ID" value="KAG8056946.1"/>
    <property type="molecule type" value="Genomic_DNA"/>
</dbReference>
<reference evidence="2" key="2">
    <citation type="submission" date="2021-02" db="EMBL/GenBank/DDBJ databases">
        <authorList>
            <person name="Kimball J.A."/>
            <person name="Haas M.W."/>
            <person name="Macchietto M."/>
            <person name="Kono T."/>
            <person name="Duquette J."/>
            <person name="Shao M."/>
        </authorList>
    </citation>
    <scope>NUCLEOTIDE SEQUENCE</scope>
    <source>
        <tissue evidence="2">Fresh leaf tissue</tissue>
    </source>
</reference>
<dbReference type="Proteomes" id="UP000729402">
    <property type="component" value="Unassembled WGS sequence"/>
</dbReference>
<dbReference type="InterPro" id="IPR012866">
    <property type="entry name" value="DUF1644"/>
</dbReference>
<feature type="compositionally biased region" description="Polar residues" evidence="1">
    <location>
        <begin position="15"/>
        <end position="26"/>
    </location>
</feature>
<dbReference type="AlphaFoldDB" id="A0A8J5SFM7"/>